<dbReference type="RefSeq" id="WP_168510507.1">
    <property type="nucleotide sequence ID" value="NZ_JAAXLS010000001.1"/>
</dbReference>
<name>A0ABX1IVL9_9PSEU</name>
<dbReference type="Gene3D" id="3.10.180.10">
    <property type="entry name" value="2,3-Dihydroxybiphenyl 1,2-Dioxygenase, domain 1"/>
    <property type="match status" value="1"/>
</dbReference>
<reference evidence="2 3" key="1">
    <citation type="submission" date="2020-04" db="EMBL/GenBank/DDBJ databases">
        <title>Novel species.</title>
        <authorList>
            <person name="Teo W.F.A."/>
            <person name="Lipun K."/>
            <person name="Srisuk N."/>
            <person name="Duangmal K."/>
        </authorList>
    </citation>
    <scope>NUCLEOTIDE SEQUENCE [LARGE SCALE GENOMIC DNA]</scope>
    <source>
        <strain evidence="2 3">K13G38</strain>
    </source>
</reference>
<dbReference type="EMBL" id="JAAXLS010000001">
    <property type="protein sequence ID" value="NKQ51528.1"/>
    <property type="molecule type" value="Genomic_DNA"/>
</dbReference>
<dbReference type="Pfam" id="PF13669">
    <property type="entry name" value="Glyoxalase_4"/>
    <property type="match status" value="1"/>
</dbReference>
<protein>
    <submittedName>
        <fullName evidence="2">VOC family protein</fullName>
    </submittedName>
</protein>
<comment type="caution">
    <text evidence="2">The sequence shown here is derived from an EMBL/GenBank/DDBJ whole genome shotgun (WGS) entry which is preliminary data.</text>
</comment>
<feature type="domain" description="VOC" evidence="1">
    <location>
        <begin position="3"/>
        <end position="133"/>
    </location>
</feature>
<dbReference type="SUPFAM" id="SSF54593">
    <property type="entry name" value="Glyoxalase/Bleomycin resistance protein/Dihydroxybiphenyl dioxygenase"/>
    <property type="match status" value="1"/>
</dbReference>
<proteinExistence type="predicted"/>
<dbReference type="InterPro" id="IPR037523">
    <property type="entry name" value="VOC_core"/>
</dbReference>
<accession>A0ABX1IVL9</accession>
<dbReference type="InterPro" id="IPR029068">
    <property type="entry name" value="Glyas_Bleomycin-R_OHBP_Dase"/>
</dbReference>
<evidence type="ECO:0000313" key="2">
    <source>
        <dbReference type="EMBL" id="NKQ51528.1"/>
    </source>
</evidence>
<evidence type="ECO:0000259" key="1">
    <source>
        <dbReference type="PROSITE" id="PS51819"/>
    </source>
</evidence>
<dbReference type="Proteomes" id="UP000715441">
    <property type="component" value="Unassembled WGS sequence"/>
</dbReference>
<keyword evidence="3" id="KW-1185">Reference proteome</keyword>
<sequence length="148" mass="15620">MRAVDQFHLGIVTADFEGTMAELSSVFGYEWGAEVGGPTTVTLPGGETVLELRCAYSTSVPRLELVRGVPGTLWEPAAGIHHVGYWSGDVAADVAELTGQGYAIEASRTGPDGVPFFAFLRSDRGFRIELVAGSAREGLARCWSGGVA</sequence>
<dbReference type="PROSITE" id="PS51819">
    <property type="entry name" value="VOC"/>
    <property type="match status" value="1"/>
</dbReference>
<organism evidence="2 3">
    <name type="scientific">Amycolatopsis acididurans</name>
    <dbReference type="NCBI Taxonomy" id="2724524"/>
    <lineage>
        <taxon>Bacteria</taxon>
        <taxon>Bacillati</taxon>
        <taxon>Actinomycetota</taxon>
        <taxon>Actinomycetes</taxon>
        <taxon>Pseudonocardiales</taxon>
        <taxon>Pseudonocardiaceae</taxon>
        <taxon>Amycolatopsis</taxon>
    </lineage>
</organism>
<gene>
    <name evidence="2" type="ORF">HFP15_01380</name>
</gene>
<evidence type="ECO:0000313" key="3">
    <source>
        <dbReference type="Proteomes" id="UP000715441"/>
    </source>
</evidence>